<protein>
    <submittedName>
        <fullName evidence="4">A24 family peptidase</fullName>
    </submittedName>
</protein>
<evidence type="ECO:0000259" key="3">
    <source>
        <dbReference type="Pfam" id="PF01478"/>
    </source>
</evidence>
<feature type="transmembrane region" description="Helical" evidence="2">
    <location>
        <begin position="115"/>
        <end position="136"/>
    </location>
</feature>
<organism evidence="4 5">
    <name type="scientific">Massilia terrae</name>
    <dbReference type="NCBI Taxonomy" id="1811224"/>
    <lineage>
        <taxon>Bacteria</taxon>
        <taxon>Pseudomonadati</taxon>
        <taxon>Pseudomonadota</taxon>
        <taxon>Betaproteobacteria</taxon>
        <taxon>Burkholderiales</taxon>
        <taxon>Oxalobacteraceae</taxon>
        <taxon>Telluria group</taxon>
        <taxon>Massilia</taxon>
    </lineage>
</organism>
<dbReference type="InterPro" id="IPR000045">
    <property type="entry name" value="Prepilin_IV_endopep_pep"/>
</dbReference>
<sequence length="196" mass="20844">MDHSELRALLELIGMLFTDPRTGVLIALLLAAAVSDYRSFRIPNWLTVGGLVFGTVYNILEPPVHGAGWMFPASGIATGFGLMFPFYLMRAVGAGDVKLLAMAGAFLGWNDTLYALLFSFVVGGVAALAFAAYHGLMRRLLDNTRMLLCYLTLSAIGGQRPTVQLAPSQSAGKLAFGVSIAAATIGEVVARQLGFI</sequence>
<keyword evidence="5" id="KW-1185">Reference proteome</keyword>
<comment type="caution">
    <text evidence="4">The sequence shown here is derived from an EMBL/GenBank/DDBJ whole genome shotgun (WGS) entry which is preliminary data.</text>
</comment>
<feature type="transmembrane region" description="Helical" evidence="2">
    <location>
        <begin position="12"/>
        <end position="35"/>
    </location>
</feature>
<gene>
    <name evidence="4" type="ORF">NX778_10780</name>
</gene>
<accession>A0ABT2CX34</accession>
<dbReference type="Gene3D" id="1.20.120.1220">
    <property type="match status" value="1"/>
</dbReference>
<feature type="transmembrane region" description="Helical" evidence="2">
    <location>
        <begin position="66"/>
        <end position="84"/>
    </location>
</feature>
<name>A0ABT2CX34_9BURK</name>
<dbReference type="Pfam" id="PF01478">
    <property type="entry name" value="Peptidase_A24"/>
    <property type="match status" value="1"/>
</dbReference>
<dbReference type="RefSeq" id="WP_258811725.1">
    <property type="nucleotide sequence ID" value="NZ_JANUGU010000002.1"/>
</dbReference>
<comment type="similarity">
    <text evidence="1">Belongs to the peptidase A24 family.</text>
</comment>
<dbReference type="PANTHER" id="PTHR30487">
    <property type="entry name" value="TYPE 4 PREPILIN-LIKE PROTEINS LEADER PEPTIDE-PROCESSING ENZYME"/>
    <property type="match status" value="1"/>
</dbReference>
<keyword evidence="2" id="KW-1133">Transmembrane helix</keyword>
<dbReference type="EMBL" id="JANUGU010000002">
    <property type="protein sequence ID" value="MCS0658548.1"/>
    <property type="molecule type" value="Genomic_DNA"/>
</dbReference>
<evidence type="ECO:0000313" key="5">
    <source>
        <dbReference type="Proteomes" id="UP001204621"/>
    </source>
</evidence>
<dbReference type="InterPro" id="IPR050882">
    <property type="entry name" value="Prepilin_peptidase/N-MTase"/>
</dbReference>
<reference evidence="4 5" key="1">
    <citation type="submission" date="2022-08" db="EMBL/GenBank/DDBJ databases">
        <title>Reclassification of Massilia species as members of the genera Telluria, Duganella, Pseudoduganella, Mokoshia gen. nov. and Zemynaea gen. nov. using orthogonal and non-orthogonal genome-based approaches.</title>
        <authorList>
            <person name="Bowman J.P."/>
        </authorList>
    </citation>
    <scope>NUCLEOTIDE SEQUENCE [LARGE SCALE GENOMIC DNA]</scope>
    <source>
        <strain evidence="4 5">JCM 31606</strain>
    </source>
</reference>
<evidence type="ECO:0000256" key="2">
    <source>
        <dbReference type="SAM" id="Phobius"/>
    </source>
</evidence>
<evidence type="ECO:0000313" key="4">
    <source>
        <dbReference type="EMBL" id="MCS0658548.1"/>
    </source>
</evidence>
<feature type="domain" description="Prepilin type IV endopeptidase peptidase" evidence="3">
    <location>
        <begin position="24"/>
        <end position="127"/>
    </location>
</feature>
<dbReference type="Proteomes" id="UP001204621">
    <property type="component" value="Unassembled WGS sequence"/>
</dbReference>
<evidence type="ECO:0000256" key="1">
    <source>
        <dbReference type="ARBA" id="ARBA00005801"/>
    </source>
</evidence>
<keyword evidence="2" id="KW-0812">Transmembrane</keyword>
<proteinExistence type="inferred from homology"/>
<feature type="transmembrane region" description="Helical" evidence="2">
    <location>
        <begin position="42"/>
        <end position="60"/>
    </location>
</feature>
<keyword evidence="2" id="KW-0472">Membrane</keyword>
<dbReference type="PANTHER" id="PTHR30487:SF0">
    <property type="entry name" value="PREPILIN LEADER PEPTIDASE_N-METHYLTRANSFERASE-RELATED"/>
    <property type="match status" value="1"/>
</dbReference>